<dbReference type="PIRSF" id="PIRSF039102">
    <property type="entry name" value="Ddl/VanB"/>
    <property type="match status" value="1"/>
</dbReference>
<evidence type="ECO:0000256" key="4">
    <source>
        <dbReference type="HAMAP-Rule" id="MF_00047"/>
    </source>
</evidence>
<dbReference type="Gene3D" id="3.30.1490.20">
    <property type="entry name" value="ATP-grasp fold, A domain"/>
    <property type="match status" value="1"/>
</dbReference>
<dbReference type="InterPro" id="IPR011761">
    <property type="entry name" value="ATP-grasp"/>
</dbReference>
<keyword evidence="5" id="KW-0547">Nucleotide-binding</keyword>
<dbReference type="SUPFAM" id="SSF56059">
    <property type="entry name" value="Glutathione synthetase ATP-binding domain-like"/>
    <property type="match status" value="1"/>
</dbReference>
<protein>
    <recommendedName>
        <fullName evidence="4">D-alanine--D-alanine ligase</fullName>
        <ecNumber evidence="4">6.3.2.4</ecNumber>
    </recommendedName>
    <alternativeName>
        <fullName evidence="4">D-Ala-D-Ala ligase</fullName>
    </alternativeName>
    <alternativeName>
        <fullName evidence="4">D-alanylalanine synthetase</fullName>
    </alternativeName>
</protein>
<evidence type="ECO:0000256" key="2">
    <source>
        <dbReference type="ARBA" id="ARBA00022598"/>
    </source>
</evidence>
<keyword evidence="4" id="KW-0963">Cytoplasm</keyword>
<dbReference type="InterPro" id="IPR013815">
    <property type="entry name" value="ATP_grasp_subdomain_1"/>
</dbReference>
<dbReference type="PROSITE" id="PS50975">
    <property type="entry name" value="ATP_GRASP"/>
    <property type="match status" value="1"/>
</dbReference>
<dbReference type="RefSeq" id="WP_169036080.1">
    <property type="nucleotide sequence ID" value="NZ_LANA01000001.1"/>
</dbReference>
<dbReference type="Gene3D" id="3.40.50.20">
    <property type="match status" value="1"/>
</dbReference>
<dbReference type="NCBIfam" id="NF002378">
    <property type="entry name" value="PRK01372.1"/>
    <property type="match status" value="1"/>
</dbReference>
<reference evidence="7 8" key="1">
    <citation type="submission" date="2019-07" db="EMBL/GenBank/DDBJ databases">
        <title>SAR11 Genome Evolution.</title>
        <authorList>
            <person name="Giovannoni S."/>
        </authorList>
    </citation>
    <scope>NUCLEOTIDE SEQUENCE [LARGE SCALE GENOMIC DNA]</scope>
    <source>
        <strain evidence="7 8">HTCC9565</strain>
    </source>
</reference>
<keyword evidence="5" id="KW-0067">ATP-binding</keyword>
<sequence>MTKRILVLCGGISKERLISLDTGKQVANELRKNRYKVKTCEPDYTLLKNIKLFKPDIIFNALHGQFGEDGYIQTILETQKIPYTHSGVIASSIAMDKEISKKIFIKNKILTPKYIKFDYKKNKKNIIKIVEKKLKFPVVLKPINEGSSVHVYICTKKNIVKNLKALSIYNQILIEEFIGGREIQVAIMGSKMLGAIELKPRRKFYDYEAKYNLNAKTKHIIPVSLNKKDLKKITSITHKAHKIIGCNGVTRSDFKFYRGKFYLLEINTQPGMTKLSLVPEIASYAGINFIQLIKWILKDASINR</sequence>
<accession>A0ABX1T2A9</accession>
<organism evidence="7 8">
    <name type="scientific">Pelagibacter ubique</name>
    <dbReference type="NCBI Taxonomy" id="198252"/>
    <lineage>
        <taxon>Bacteria</taxon>
        <taxon>Pseudomonadati</taxon>
        <taxon>Pseudomonadota</taxon>
        <taxon>Alphaproteobacteria</taxon>
        <taxon>Candidatus Pelagibacterales</taxon>
        <taxon>Candidatus Pelagibacteraceae</taxon>
        <taxon>Candidatus Pelagibacter</taxon>
    </lineage>
</organism>
<gene>
    <name evidence="4" type="primary">ddl</name>
    <name evidence="7" type="ORF">VP91_00007410</name>
</gene>
<dbReference type="Proteomes" id="UP001166004">
    <property type="component" value="Unassembled WGS sequence"/>
</dbReference>
<name>A0ABX1T2A9_PELUQ</name>
<comment type="pathway">
    <text evidence="4">Cell wall biogenesis; peptidoglycan biosynthesis.</text>
</comment>
<feature type="domain" description="ATP-grasp" evidence="6">
    <location>
        <begin position="101"/>
        <end position="298"/>
    </location>
</feature>
<dbReference type="InterPro" id="IPR016185">
    <property type="entry name" value="PreATP-grasp_dom_sf"/>
</dbReference>
<dbReference type="InterPro" id="IPR011095">
    <property type="entry name" value="Dala_Dala_lig_C"/>
</dbReference>
<keyword evidence="4" id="KW-0133">Cell shape</keyword>
<comment type="catalytic activity">
    <reaction evidence="4">
        <text>2 D-alanine + ATP = D-alanyl-D-alanine + ADP + phosphate + H(+)</text>
        <dbReference type="Rhea" id="RHEA:11224"/>
        <dbReference type="ChEBI" id="CHEBI:15378"/>
        <dbReference type="ChEBI" id="CHEBI:30616"/>
        <dbReference type="ChEBI" id="CHEBI:43474"/>
        <dbReference type="ChEBI" id="CHEBI:57416"/>
        <dbReference type="ChEBI" id="CHEBI:57822"/>
        <dbReference type="ChEBI" id="CHEBI:456216"/>
        <dbReference type="EC" id="6.3.2.4"/>
    </reaction>
</comment>
<dbReference type="Gene3D" id="3.30.470.20">
    <property type="entry name" value="ATP-grasp fold, B domain"/>
    <property type="match status" value="1"/>
</dbReference>
<evidence type="ECO:0000313" key="8">
    <source>
        <dbReference type="Proteomes" id="UP001166004"/>
    </source>
</evidence>
<dbReference type="PANTHER" id="PTHR23132:SF23">
    <property type="entry name" value="D-ALANINE--D-ALANINE LIGASE B"/>
    <property type="match status" value="1"/>
</dbReference>
<dbReference type="Pfam" id="PF07478">
    <property type="entry name" value="Dala_Dala_lig_C"/>
    <property type="match status" value="1"/>
</dbReference>
<dbReference type="InterPro" id="IPR005905">
    <property type="entry name" value="D_ala_D_ala"/>
</dbReference>
<dbReference type="Pfam" id="PF01820">
    <property type="entry name" value="Dala_Dala_lig_N"/>
    <property type="match status" value="1"/>
</dbReference>
<dbReference type="EMBL" id="LANA01000001">
    <property type="protein sequence ID" value="NMN67594.1"/>
    <property type="molecule type" value="Genomic_DNA"/>
</dbReference>
<evidence type="ECO:0000256" key="3">
    <source>
        <dbReference type="ARBA" id="ARBA00023316"/>
    </source>
</evidence>
<dbReference type="HAMAP" id="MF_00047">
    <property type="entry name" value="Dala_Dala_lig"/>
    <property type="match status" value="1"/>
</dbReference>
<dbReference type="NCBIfam" id="TIGR01205">
    <property type="entry name" value="D_ala_D_alaTIGR"/>
    <property type="match status" value="1"/>
</dbReference>
<dbReference type="GO" id="GO:0016874">
    <property type="term" value="F:ligase activity"/>
    <property type="evidence" value="ECO:0007669"/>
    <property type="project" value="UniProtKB-KW"/>
</dbReference>
<keyword evidence="3 4" id="KW-0961">Cell wall biogenesis/degradation</keyword>
<keyword evidence="2 4" id="KW-0436">Ligase</keyword>
<keyword evidence="4" id="KW-0573">Peptidoglycan synthesis</keyword>
<evidence type="ECO:0000256" key="5">
    <source>
        <dbReference type="PROSITE-ProRule" id="PRU00409"/>
    </source>
</evidence>
<evidence type="ECO:0000313" key="7">
    <source>
        <dbReference type="EMBL" id="NMN67594.1"/>
    </source>
</evidence>
<comment type="subcellular location">
    <subcellularLocation>
        <location evidence="4">Cytoplasm</location>
    </subcellularLocation>
</comment>
<evidence type="ECO:0000259" key="6">
    <source>
        <dbReference type="PROSITE" id="PS50975"/>
    </source>
</evidence>
<keyword evidence="8" id="KW-1185">Reference proteome</keyword>
<evidence type="ECO:0000256" key="1">
    <source>
        <dbReference type="ARBA" id="ARBA00010871"/>
    </source>
</evidence>
<dbReference type="InterPro" id="IPR011127">
    <property type="entry name" value="Dala_Dala_lig_N"/>
</dbReference>
<dbReference type="PANTHER" id="PTHR23132">
    <property type="entry name" value="D-ALANINE--D-ALANINE LIGASE"/>
    <property type="match status" value="1"/>
</dbReference>
<comment type="caution">
    <text evidence="7">The sequence shown here is derived from an EMBL/GenBank/DDBJ whole genome shotgun (WGS) entry which is preliminary data.</text>
</comment>
<comment type="function">
    <text evidence="4">Cell wall formation.</text>
</comment>
<proteinExistence type="inferred from homology"/>
<dbReference type="EC" id="6.3.2.4" evidence="4"/>
<comment type="similarity">
    <text evidence="1 4">Belongs to the D-alanine--D-alanine ligase family.</text>
</comment>
<dbReference type="SUPFAM" id="SSF52440">
    <property type="entry name" value="PreATP-grasp domain"/>
    <property type="match status" value="1"/>
</dbReference>